<evidence type="ECO:0000313" key="3">
    <source>
        <dbReference type="Proteomes" id="UP000245764"/>
    </source>
</evidence>
<feature type="region of interest" description="Disordered" evidence="1">
    <location>
        <begin position="107"/>
        <end position="165"/>
    </location>
</feature>
<feature type="compositionally biased region" description="Acidic residues" evidence="1">
    <location>
        <begin position="110"/>
        <end position="140"/>
    </location>
</feature>
<gene>
    <name evidence="2" type="ORF">ZT1E4_G970</name>
</gene>
<proteinExistence type="predicted"/>
<reference evidence="3" key="1">
    <citation type="submission" date="2017-05" db="EMBL/GenBank/DDBJ databases">
        <authorList>
            <person name="Song R."/>
            <person name="Chenine A.L."/>
            <person name="Ruprecht R.M."/>
        </authorList>
    </citation>
    <scope>NUCLEOTIDE SEQUENCE [LARGE SCALE GENOMIC DNA]</scope>
</reference>
<feature type="region of interest" description="Disordered" evidence="1">
    <location>
        <begin position="1"/>
        <end position="66"/>
    </location>
</feature>
<dbReference type="AlphaFoldDB" id="A0A2H1FLK1"/>
<feature type="compositionally biased region" description="Gly residues" evidence="1">
    <location>
        <begin position="36"/>
        <end position="47"/>
    </location>
</feature>
<dbReference type="EMBL" id="LT854253">
    <property type="protein sequence ID" value="SMR42192.1"/>
    <property type="molecule type" value="Genomic_DNA"/>
</dbReference>
<accession>A0A2H1FLK1</accession>
<evidence type="ECO:0000313" key="2">
    <source>
        <dbReference type="EMBL" id="SMR42192.1"/>
    </source>
</evidence>
<dbReference type="Proteomes" id="UP000245764">
    <property type="component" value="Chromosome 1"/>
</dbReference>
<sequence length="267" mass="29231">MGRKFRQKKVTDPSRPRLLPALKPIKRSRPEEDEGGGGSYDFMGTGGADDDDDNDDERTLADFNPEDLAAHVASVNIDRDEGDLPVVERGLTGHVELQEIIAYQEPFFDPSDDDEPSGDLPPDEDKEEVGDIDTPIEDEAQQQQQQSSMLPLPPPGQAQLSVDASTSVVHRRMPTAILDTKLALGIWATSVGISRPEYQNLLAILNMTDDLSALRNLPGTVDTLKKHAKETFPLLDLRMQKIALNLRKRQSLSAGNKNRAAAAAGTD</sequence>
<name>A0A2H1FLK1_ZYMTR</name>
<evidence type="ECO:0000256" key="1">
    <source>
        <dbReference type="SAM" id="MobiDB-lite"/>
    </source>
</evidence>
<organism evidence="2 3">
    <name type="scientific">Zymoseptoria tritici ST99CH_1E4</name>
    <dbReference type="NCBI Taxonomy" id="1276532"/>
    <lineage>
        <taxon>Eukaryota</taxon>
        <taxon>Fungi</taxon>
        <taxon>Dikarya</taxon>
        <taxon>Ascomycota</taxon>
        <taxon>Pezizomycotina</taxon>
        <taxon>Dothideomycetes</taxon>
        <taxon>Dothideomycetidae</taxon>
        <taxon>Mycosphaerellales</taxon>
        <taxon>Mycosphaerellaceae</taxon>
        <taxon>Zymoseptoria</taxon>
    </lineage>
</organism>
<protein>
    <submittedName>
        <fullName evidence="2">Uncharacterized protein</fullName>
    </submittedName>
</protein>